<dbReference type="InterPro" id="IPR033434">
    <property type="entry name" value="MucB/RseB_N"/>
</dbReference>
<evidence type="ECO:0000256" key="1">
    <source>
        <dbReference type="ARBA" id="ARBA00004418"/>
    </source>
</evidence>
<organism evidence="8 9">
    <name type="scientific">Vogesella aquatica</name>
    <dbReference type="NCBI Taxonomy" id="2984206"/>
    <lineage>
        <taxon>Bacteria</taxon>
        <taxon>Pseudomonadati</taxon>
        <taxon>Pseudomonadota</taxon>
        <taxon>Betaproteobacteria</taxon>
        <taxon>Neisseriales</taxon>
        <taxon>Chromobacteriaceae</taxon>
        <taxon>Vogesella</taxon>
    </lineage>
</organism>
<keyword evidence="9" id="KW-1185">Reference proteome</keyword>
<keyword evidence="3 5" id="KW-0732">Signal</keyword>
<dbReference type="RefSeq" id="WP_272752506.1">
    <property type="nucleotide sequence ID" value="NZ_JAQQLF010000017.1"/>
</dbReference>
<reference evidence="8 9" key="1">
    <citation type="submission" date="2023-01" db="EMBL/GenBank/DDBJ databases">
        <title>Novel species of the genus Vogesella isolated from rivers.</title>
        <authorList>
            <person name="Lu H."/>
        </authorList>
    </citation>
    <scope>NUCLEOTIDE SEQUENCE [LARGE SCALE GENOMIC DNA]</scope>
    <source>
        <strain evidence="8 9">DC21W</strain>
    </source>
</reference>
<evidence type="ECO:0000259" key="7">
    <source>
        <dbReference type="Pfam" id="PF17188"/>
    </source>
</evidence>
<keyword evidence="4" id="KW-0574">Periplasm</keyword>
<sequence length="314" mass="33972">MRVIAACVVAALPLAALADDDWALLDKAAEAAVNLPLAATYMHQLGGELETFRLQRVVESGVVRERRESLDGMPREIVRVGNELTCYAPDAKSLNAAKLSAIKLFPALLPDNVEELAQGYQLARGGMDRVAQKDCQWLVLKPRDVAGRYTQRFCIDPQSALPLKVVTATAKGEVVEQFAFTELQLQPPKDKSQLKPRYKQSLALGKVGGVQQGMQPMHDIKGLPSGFRMVRFVNRPLPGHEKAVQHYVFSDGFAKVSLFVEAASGEGVNQSSATAANGIGVASRQSGDMLLTVVGDLPEAGLQSVLKNIRLTAR</sequence>
<evidence type="ECO:0000313" key="9">
    <source>
        <dbReference type="Proteomes" id="UP001219956"/>
    </source>
</evidence>
<protein>
    <submittedName>
        <fullName evidence="8">MucB/RseB C-terminal domain-containing protein</fullName>
    </submittedName>
</protein>
<gene>
    <name evidence="8" type="ORF">PQU95_13585</name>
</gene>
<comment type="subcellular location">
    <subcellularLocation>
        <location evidence="1">Periplasm</location>
    </subcellularLocation>
</comment>
<feature type="signal peptide" evidence="5">
    <location>
        <begin position="1"/>
        <end position="18"/>
    </location>
</feature>
<dbReference type="PANTHER" id="PTHR38782:SF1">
    <property type="entry name" value="SIGMA-E FACTOR REGULATORY PROTEIN RSEB"/>
    <property type="match status" value="1"/>
</dbReference>
<dbReference type="PANTHER" id="PTHR38782">
    <property type="match status" value="1"/>
</dbReference>
<name>A0ABT5J090_9NEIS</name>
<dbReference type="Gene3D" id="3.30.200.100">
    <property type="entry name" value="MucB/RseB, C-terminal domain"/>
    <property type="match status" value="1"/>
</dbReference>
<accession>A0ABT5J090</accession>
<dbReference type="InterPro" id="IPR033436">
    <property type="entry name" value="MucB/RseB_C"/>
</dbReference>
<dbReference type="EMBL" id="JAQQLF010000017">
    <property type="protein sequence ID" value="MDC7718243.1"/>
    <property type="molecule type" value="Genomic_DNA"/>
</dbReference>
<dbReference type="InterPro" id="IPR038484">
    <property type="entry name" value="MucB/RseB_C_sf"/>
</dbReference>
<feature type="chain" id="PRO_5047294973" evidence="5">
    <location>
        <begin position="19"/>
        <end position="314"/>
    </location>
</feature>
<dbReference type="CDD" id="cd16327">
    <property type="entry name" value="RseB"/>
    <property type="match status" value="1"/>
</dbReference>
<dbReference type="Pfam" id="PF03888">
    <property type="entry name" value="MucB_RseB"/>
    <property type="match status" value="1"/>
</dbReference>
<comment type="caution">
    <text evidence="8">The sequence shown here is derived from an EMBL/GenBank/DDBJ whole genome shotgun (WGS) entry which is preliminary data.</text>
</comment>
<evidence type="ECO:0000256" key="3">
    <source>
        <dbReference type="ARBA" id="ARBA00022729"/>
    </source>
</evidence>
<evidence type="ECO:0000313" key="8">
    <source>
        <dbReference type="EMBL" id="MDC7718243.1"/>
    </source>
</evidence>
<dbReference type="PIRSF" id="PIRSF005427">
    <property type="entry name" value="RseB"/>
    <property type="match status" value="1"/>
</dbReference>
<dbReference type="Proteomes" id="UP001219956">
    <property type="component" value="Unassembled WGS sequence"/>
</dbReference>
<evidence type="ECO:0000259" key="6">
    <source>
        <dbReference type="Pfam" id="PF03888"/>
    </source>
</evidence>
<dbReference type="Pfam" id="PF17188">
    <property type="entry name" value="MucB_RseB_C"/>
    <property type="match status" value="1"/>
</dbReference>
<dbReference type="InterPro" id="IPR005588">
    <property type="entry name" value="MucB_RseB"/>
</dbReference>
<evidence type="ECO:0000256" key="5">
    <source>
        <dbReference type="SAM" id="SignalP"/>
    </source>
</evidence>
<evidence type="ECO:0000256" key="2">
    <source>
        <dbReference type="ARBA" id="ARBA00008150"/>
    </source>
</evidence>
<comment type="similarity">
    <text evidence="2">Belongs to the RseB family.</text>
</comment>
<evidence type="ECO:0000256" key="4">
    <source>
        <dbReference type="ARBA" id="ARBA00022764"/>
    </source>
</evidence>
<feature type="domain" description="MucB/RseB C-terminal" evidence="7">
    <location>
        <begin position="219"/>
        <end position="310"/>
    </location>
</feature>
<proteinExistence type="inferred from homology"/>
<feature type="domain" description="MucB/RseB N-terminal" evidence="6">
    <location>
        <begin position="23"/>
        <end position="197"/>
    </location>
</feature>
<dbReference type="Gene3D" id="2.50.20.10">
    <property type="entry name" value="Lipoprotein localisation LolA/LolB/LppX"/>
    <property type="match status" value="1"/>
</dbReference>